<organism evidence="11 12">
    <name type="scientific">Nocardioides pocheonensis</name>
    <dbReference type="NCBI Taxonomy" id="661485"/>
    <lineage>
        <taxon>Bacteria</taxon>
        <taxon>Bacillati</taxon>
        <taxon>Actinomycetota</taxon>
        <taxon>Actinomycetes</taxon>
        <taxon>Propionibacteriales</taxon>
        <taxon>Nocardioidaceae</taxon>
        <taxon>Nocardioides</taxon>
    </lineage>
</organism>
<protein>
    <recommendedName>
        <fullName evidence="3">FAD:protein FMN transferase</fullName>
        <ecNumber evidence="2">2.7.1.180</ecNumber>
    </recommendedName>
    <alternativeName>
        <fullName evidence="9">Flavin transferase</fullName>
    </alternativeName>
</protein>
<name>A0A3N0GQB9_9ACTN</name>
<keyword evidence="6" id="KW-0479">Metal-binding</keyword>
<accession>A0A3N0GQB9</accession>
<evidence type="ECO:0000313" key="12">
    <source>
        <dbReference type="Proteomes" id="UP000279994"/>
    </source>
</evidence>
<dbReference type="PANTHER" id="PTHR30040">
    <property type="entry name" value="THIAMINE BIOSYNTHESIS LIPOPROTEIN APBE"/>
    <property type="match status" value="1"/>
</dbReference>
<evidence type="ECO:0000256" key="3">
    <source>
        <dbReference type="ARBA" id="ARBA00016337"/>
    </source>
</evidence>
<dbReference type="EMBL" id="RJSF01000040">
    <property type="protein sequence ID" value="RNM14362.1"/>
    <property type="molecule type" value="Genomic_DNA"/>
</dbReference>
<evidence type="ECO:0000256" key="6">
    <source>
        <dbReference type="ARBA" id="ARBA00022723"/>
    </source>
</evidence>
<dbReference type="Gene3D" id="3.10.520.10">
    <property type="entry name" value="ApbE-like domains"/>
    <property type="match status" value="2"/>
</dbReference>
<dbReference type="GO" id="GO:0046872">
    <property type="term" value="F:metal ion binding"/>
    <property type="evidence" value="ECO:0007669"/>
    <property type="project" value="UniProtKB-KW"/>
</dbReference>
<evidence type="ECO:0000313" key="11">
    <source>
        <dbReference type="EMBL" id="RNM14362.1"/>
    </source>
</evidence>
<evidence type="ECO:0000256" key="9">
    <source>
        <dbReference type="ARBA" id="ARBA00031306"/>
    </source>
</evidence>
<keyword evidence="7" id="KW-0274">FAD</keyword>
<evidence type="ECO:0000256" key="5">
    <source>
        <dbReference type="ARBA" id="ARBA00022679"/>
    </source>
</evidence>
<dbReference type="GO" id="GO:0016740">
    <property type="term" value="F:transferase activity"/>
    <property type="evidence" value="ECO:0007669"/>
    <property type="project" value="UniProtKB-KW"/>
</dbReference>
<dbReference type="AlphaFoldDB" id="A0A3N0GQB9"/>
<dbReference type="SUPFAM" id="SSF143631">
    <property type="entry name" value="ApbE-like"/>
    <property type="match status" value="1"/>
</dbReference>
<reference evidence="11 12" key="1">
    <citation type="submission" date="2018-11" db="EMBL/GenBank/DDBJ databases">
        <authorList>
            <person name="Li F."/>
        </authorList>
    </citation>
    <scope>NUCLEOTIDE SEQUENCE [LARGE SCALE GENOMIC DNA]</scope>
    <source>
        <strain evidence="11 12">Gsoil 818</strain>
    </source>
</reference>
<evidence type="ECO:0000256" key="10">
    <source>
        <dbReference type="ARBA" id="ARBA00048540"/>
    </source>
</evidence>
<proteinExistence type="predicted"/>
<evidence type="ECO:0000256" key="4">
    <source>
        <dbReference type="ARBA" id="ARBA00022630"/>
    </source>
</evidence>
<comment type="cofactor">
    <cofactor evidence="1">
        <name>Mg(2+)</name>
        <dbReference type="ChEBI" id="CHEBI:18420"/>
    </cofactor>
</comment>
<dbReference type="EC" id="2.7.1.180" evidence="2"/>
<dbReference type="OrthoDB" id="9778595at2"/>
<comment type="caution">
    <text evidence="11">The sequence shown here is derived from an EMBL/GenBank/DDBJ whole genome shotgun (WGS) entry which is preliminary data.</text>
</comment>
<comment type="catalytic activity">
    <reaction evidence="10">
        <text>L-threonyl-[protein] + FAD = FMN-L-threonyl-[protein] + AMP + H(+)</text>
        <dbReference type="Rhea" id="RHEA:36847"/>
        <dbReference type="Rhea" id="RHEA-COMP:11060"/>
        <dbReference type="Rhea" id="RHEA-COMP:11061"/>
        <dbReference type="ChEBI" id="CHEBI:15378"/>
        <dbReference type="ChEBI" id="CHEBI:30013"/>
        <dbReference type="ChEBI" id="CHEBI:57692"/>
        <dbReference type="ChEBI" id="CHEBI:74257"/>
        <dbReference type="ChEBI" id="CHEBI:456215"/>
        <dbReference type="EC" id="2.7.1.180"/>
    </reaction>
</comment>
<keyword evidence="5 11" id="KW-0808">Transferase</keyword>
<dbReference type="PANTHER" id="PTHR30040:SF2">
    <property type="entry name" value="FAD:PROTEIN FMN TRANSFERASE"/>
    <property type="match status" value="1"/>
</dbReference>
<evidence type="ECO:0000256" key="7">
    <source>
        <dbReference type="ARBA" id="ARBA00022827"/>
    </source>
</evidence>
<dbReference type="Proteomes" id="UP000279994">
    <property type="component" value="Unassembled WGS sequence"/>
</dbReference>
<dbReference type="InterPro" id="IPR003374">
    <property type="entry name" value="ApbE-like_sf"/>
</dbReference>
<evidence type="ECO:0000256" key="8">
    <source>
        <dbReference type="ARBA" id="ARBA00022842"/>
    </source>
</evidence>
<evidence type="ECO:0000256" key="2">
    <source>
        <dbReference type="ARBA" id="ARBA00011955"/>
    </source>
</evidence>
<keyword evidence="8" id="KW-0460">Magnesium</keyword>
<keyword evidence="12" id="KW-1185">Reference proteome</keyword>
<dbReference type="InterPro" id="IPR024932">
    <property type="entry name" value="ApbE"/>
</dbReference>
<dbReference type="Pfam" id="PF02424">
    <property type="entry name" value="ApbE"/>
    <property type="match status" value="2"/>
</dbReference>
<evidence type="ECO:0000256" key="1">
    <source>
        <dbReference type="ARBA" id="ARBA00001946"/>
    </source>
</evidence>
<keyword evidence="4" id="KW-0285">Flavoprotein</keyword>
<sequence>MPISLALRGRHVDDRRARDAWDEVVADLRDADQVFSTYRDDSAISRLGRGEITLADCPPEVQEVLELGQIARVQSDGAFDVRRRTATGETVLDPSGVVKGWAVQRASAWLHALPDTDFCLSAGGDLVCHTDDPAGQPWRVGIEDPADPHRLIGIVPVRRGAVATSGTAHRGEHLVDARTGTPPAAVASVTVVAGSLTWADIDATAAYALDAEAATWLRGRTGRAGLVVWRDGRVERIG</sequence>
<gene>
    <name evidence="11" type="ORF">EFL26_11705</name>
</gene>